<reference evidence="9 10" key="1">
    <citation type="submission" date="2016-10" db="EMBL/GenBank/DDBJ databases">
        <authorList>
            <person name="de Groot N.N."/>
        </authorList>
    </citation>
    <scope>NUCLEOTIDE SEQUENCE [LARGE SCALE GENOMIC DNA]</scope>
    <source>
        <strain evidence="9 10">DSM 25294</strain>
    </source>
</reference>
<sequence>MKWAADRSGSIAVTATSILAMVLGWWALALINGDPTVLPGPWRVLPLVGAELASGDLIHHLAATLRRVALAFVIAMSVGIAVGLLMGSNQGADQWLDPWLIAFLNLPALVTIVLCYLWIGLNEVAAVTAVAINKIPTVVVTIREGTRALDRQLSDVATVFRMSRWIRFRHVVLPQLGPYIASAGRSGISLIWKIVLVVEFLGRSDGIGFKIHLYFQLFDVGMVLAYALSFVVVMLVIEALFLRPWEAHAARWRHA</sequence>
<gene>
    <name evidence="9" type="ORF">SAMN04488026_101828</name>
</gene>
<dbReference type="CDD" id="cd06261">
    <property type="entry name" value="TM_PBP2"/>
    <property type="match status" value="1"/>
</dbReference>
<dbReference type="InterPro" id="IPR035906">
    <property type="entry name" value="MetI-like_sf"/>
</dbReference>
<feature type="transmembrane region" description="Helical" evidence="7">
    <location>
        <begin position="99"/>
        <end position="119"/>
    </location>
</feature>
<keyword evidence="5 7" id="KW-1133">Transmembrane helix</keyword>
<evidence type="ECO:0000259" key="8">
    <source>
        <dbReference type="PROSITE" id="PS50928"/>
    </source>
</evidence>
<evidence type="ECO:0000256" key="1">
    <source>
        <dbReference type="ARBA" id="ARBA00004651"/>
    </source>
</evidence>
<dbReference type="EMBL" id="FNEK01000018">
    <property type="protein sequence ID" value="SDJ47720.1"/>
    <property type="molecule type" value="Genomic_DNA"/>
</dbReference>
<dbReference type="Proteomes" id="UP000199382">
    <property type="component" value="Unassembled WGS sequence"/>
</dbReference>
<dbReference type="STRING" id="571298.SAMN04488026_101828"/>
<protein>
    <submittedName>
        <fullName evidence="9">NitT/TauT family transport system permease protein</fullName>
    </submittedName>
</protein>
<evidence type="ECO:0000256" key="5">
    <source>
        <dbReference type="ARBA" id="ARBA00022989"/>
    </source>
</evidence>
<evidence type="ECO:0000256" key="2">
    <source>
        <dbReference type="ARBA" id="ARBA00022448"/>
    </source>
</evidence>
<proteinExistence type="inferred from homology"/>
<name>A0A1G8U3W9_9RHOB</name>
<dbReference type="Gene3D" id="1.10.3720.10">
    <property type="entry name" value="MetI-like"/>
    <property type="match status" value="1"/>
</dbReference>
<feature type="transmembrane region" description="Helical" evidence="7">
    <location>
        <begin position="68"/>
        <end position="87"/>
    </location>
</feature>
<keyword evidence="10" id="KW-1185">Reference proteome</keyword>
<dbReference type="InterPro" id="IPR000515">
    <property type="entry name" value="MetI-like"/>
</dbReference>
<dbReference type="RefSeq" id="WP_425284471.1">
    <property type="nucleotide sequence ID" value="NZ_FNEK01000018.1"/>
</dbReference>
<organism evidence="9 10">
    <name type="scientific">Aliiruegeria lutimaris</name>
    <dbReference type="NCBI Taxonomy" id="571298"/>
    <lineage>
        <taxon>Bacteria</taxon>
        <taxon>Pseudomonadati</taxon>
        <taxon>Pseudomonadota</taxon>
        <taxon>Alphaproteobacteria</taxon>
        <taxon>Rhodobacterales</taxon>
        <taxon>Roseobacteraceae</taxon>
        <taxon>Aliiruegeria</taxon>
    </lineage>
</organism>
<comment type="similarity">
    <text evidence="7">Belongs to the binding-protein-dependent transport system permease family.</text>
</comment>
<evidence type="ECO:0000256" key="7">
    <source>
        <dbReference type="RuleBase" id="RU363032"/>
    </source>
</evidence>
<comment type="subcellular location">
    <subcellularLocation>
        <location evidence="1 7">Cell membrane</location>
        <topology evidence="1 7">Multi-pass membrane protein</topology>
    </subcellularLocation>
</comment>
<dbReference type="GO" id="GO:0055085">
    <property type="term" value="P:transmembrane transport"/>
    <property type="evidence" value="ECO:0007669"/>
    <property type="project" value="InterPro"/>
</dbReference>
<evidence type="ECO:0000256" key="3">
    <source>
        <dbReference type="ARBA" id="ARBA00022475"/>
    </source>
</evidence>
<dbReference type="AlphaFoldDB" id="A0A1G8U3W9"/>
<feature type="transmembrane region" description="Helical" evidence="7">
    <location>
        <begin position="213"/>
        <end position="237"/>
    </location>
</feature>
<keyword evidence="3" id="KW-1003">Cell membrane</keyword>
<keyword evidence="2 7" id="KW-0813">Transport</keyword>
<evidence type="ECO:0000256" key="6">
    <source>
        <dbReference type="ARBA" id="ARBA00023136"/>
    </source>
</evidence>
<dbReference type="PROSITE" id="PS50928">
    <property type="entry name" value="ABC_TM1"/>
    <property type="match status" value="1"/>
</dbReference>
<evidence type="ECO:0000313" key="10">
    <source>
        <dbReference type="Proteomes" id="UP000199382"/>
    </source>
</evidence>
<keyword evidence="4 7" id="KW-0812">Transmembrane</keyword>
<feature type="domain" description="ABC transmembrane type-1" evidence="8">
    <location>
        <begin position="61"/>
        <end position="241"/>
    </location>
</feature>
<dbReference type="Pfam" id="PF00528">
    <property type="entry name" value="BPD_transp_1"/>
    <property type="match status" value="1"/>
</dbReference>
<dbReference type="PANTHER" id="PTHR30151">
    <property type="entry name" value="ALKANE SULFONATE ABC TRANSPORTER-RELATED, MEMBRANE SUBUNIT"/>
    <property type="match status" value="1"/>
</dbReference>
<keyword evidence="6 7" id="KW-0472">Membrane</keyword>
<feature type="transmembrane region" description="Helical" evidence="7">
    <location>
        <begin position="12"/>
        <end position="31"/>
    </location>
</feature>
<evidence type="ECO:0000256" key="4">
    <source>
        <dbReference type="ARBA" id="ARBA00022692"/>
    </source>
</evidence>
<evidence type="ECO:0000313" key="9">
    <source>
        <dbReference type="EMBL" id="SDJ47720.1"/>
    </source>
</evidence>
<dbReference type="SUPFAM" id="SSF161098">
    <property type="entry name" value="MetI-like"/>
    <property type="match status" value="1"/>
</dbReference>
<dbReference type="GO" id="GO:0005886">
    <property type="term" value="C:plasma membrane"/>
    <property type="evidence" value="ECO:0007669"/>
    <property type="project" value="UniProtKB-SubCell"/>
</dbReference>
<accession>A0A1G8U3W9</accession>
<dbReference type="PANTHER" id="PTHR30151:SF38">
    <property type="entry name" value="ALIPHATIC SULFONATES TRANSPORT PERMEASE PROTEIN SSUC-RELATED"/>
    <property type="match status" value="1"/>
</dbReference>